<dbReference type="GO" id="GO:0000160">
    <property type="term" value="P:phosphorelay signal transduction system"/>
    <property type="evidence" value="ECO:0007669"/>
    <property type="project" value="InterPro"/>
</dbReference>
<evidence type="ECO:0000313" key="2">
    <source>
        <dbReference type="EMBL" id="RHN11603.1"/>
    </source>
</evidence>
<accession>A0A415U0I7</accession>
<dbReference type="Pfam" id="PF01627">
    <property type="entry name" value="Hpt"/>
    <property type="match status" value="1"/>
</dbReference>
<evidence type="ECO:0000313" key="3">
    <source>
        <dbReference type="Proteomes" id="UP000283586"/>
    </source>
</evidence>
<dbReference type="EMBL" id="QRQN01000002">
    <property type="protein sequence ID" value="RHN11603.1"/>
    <property type="molecule type" value="Genomic_DNA"/>
</dbReference>
<comment type="caution">
    <text evidence="2">The sequence shown here is derived from an EMBL/GenBank/DDBJ whole genome shotgun (WGS) entry which is preliminary data.</text>
</comment>
<dbReference type="InterPro" id="IPR036641">
    <property type="entry name" value="HPT_dom_sf"/>
</dbReference>
<dbReference type="AlphaFoldDB" id="A0A415U0I7"/>
<feature type="domain" description="HPt" evidence="1">
    <location>
        <begin position="57"/>
        <end position="111"/>
    </location>
</feature>
<sequence>MLTHEFEIRKSSVEMERNMTLSECYEEMGADLHEVLRRLKTEERIGKFLKLILTDTNYESLCKALEEKNYEQAFTHIHNLKGLAMNLGLTPLLVPAQELCEELRDGEPERELKPLLDEVAAAYQKVLGIVERLD</sequence>
<organism evidence="2 3">
    <name type="scientific">Roseburia intestinalis</name>
    <dbReference type="NCBI Taxonomy" id="166486"/>
    <lineage>
        <taxon>Bacteria</taxon>
        <taxon>Bacillati</taxon>
        <taxon>Bacillota</taxon>
        <taxon>Clostridia</taxon>
        <taxon>Lachnospirales</taxon>
        <taxon>Lachnospiraceae</taxon>
        <taxon>Roseburia</taxon>
    </lineage>
</organism>
<evidence type="ECO:0000259" key="1">
    <source>
        <dbReference type="Pfam" id="PF01627"/>
    </source>
</evidence>
<dbReference type="SUPFAM" id="SSF47226">
    <property type="entry name" value="Histidine-containing phosphotransfer domain, HPT domain"/>
    <property type="match status" value="1"/>
</dbReference>
<gene>
    <name evidence="2" type="ORF">DWZ31_01925</name>
</gene>
<protein>
    <submittedName>
        <fullName evidence="2">Hpt domain-containing protein</fullName>
    </submittedName>
</protein>
<proteinExistence type="predicted"/>
<dbReference type="Proteomes" id="UP000283586">
    <property type="component" value="Unassembled WGS sequence"/>
</dbReference>
<dbReference type="Gene3D" id="1.20.120.160">
    <property type="entry name" value="HPT domain"/>
    <property type="match status" value="1"/>
</dbReference>
<reference evidence="2 3" key="1">
    <citation type="submission" date="2018-08" db="EMBL/GenBank/DDBJ databases">
        <title>A genome reference for cultivated species of the human gut microbiota.</title>
        <authorList>
            <person name="Zou Y."/>
            <person name="Xue W."/>
            <person name="Luo G."/>
        </authorList>
    </citation>
    <scope>NUCLEOTIDE SEQUENCE [LARGE SCALE GENOMIC DNA]</scope>
    <source>
        <strain evidence="2 3">AF31-21AC</strain>
    </source>
</reference>
<name>A0A415U0I7_9FIRM</name>
<dbReference type="InterPro" id="IPR008207">
    <property type="entry name" value="Sig_transdc_His_kin_Hpt_dom"/>
</dbReference>